<organism evidence="2">
    <name type="scientific">hydrothermal vent metagenome</name>
    <dbReference type="NCBI Taxonomy" id="652676"/>
    <lineage>
        <taxon>unclassified sequences</taxon>
        <taxon>metagenomes</taxon>
        <taxon>ecological metagenomes</taxon>
    </lineage>
</organism>
<gene>
    <name evidence="2" type="ORF">MNBD_CHLOROFLEXI01-372</name>
</gene>
<evidence type="ECO:0000313" key="2">
    <source>
        <dbReference type="EMBL" id="VAW43552.1"/>
    </source>
</evidence>
<feature type="transmembrane region" description="Helical" evidence="1">
    <location>
        <begin position="365"/>
        <end position="385"/>
    </location>
</feature>
<keyword evidence="1" id="KW-0472">Membrane</keyword>
<feature type="transmembrane region" description="Helical" evidence="1">
    <location>
        <begin position="450"/>
        <end position="470"/>
    </location>
</feature>
<feature type="transmembrane region" description="Helical" evidence="1">
    <location>
        <begin position="29"/>
        <end position="47"/>
    </location>
</feature>
<feature type="transmembrane region" description="Helical" evidence="1">
    <location>
        <begin position="215"/>
        <end position="246"/>
    </location>
</feature>
<name>A0A3B0VWR5_9ZZZZ</name>
<accession>A0A3B0VWR5</accession>
<feature type="transmembrane region" description="Helical" evidence="1">
    <location>
        <begin position="303"/>
        <end position="327"/>
    </location>
</feature>
<feature type="non-terminal residue" evidence="2">
    <location>
        <position position="1"/>
    </location>
</feature>
<feature type="transmembrane region" description="Helical" evidence="1">
    <location>
        <begin position="397"/>
        <end position="417"/>
    </location>
</feature>
<feature type="transmembrane region" description="Helical" evidence="1">
    <location>
        <begin position="423"/>
        <end position="443"/>
    </location>
</feature>
<dbReference type="AlphaFoldDB" id="A0A3B0VWR5"/>
<keyword evidence="1" id="KW-1133">Transmembrane helix</keyword>
<reference evidence="2" key="1">
    <citation type="submission" date="2018-06" db="EMBL/GenBank/DDBJ databases">
        <authorList>
            <person name="Zhirakovskaya E."/>
        </authorList>
    </citation>
    <scope>NUCLEOTIDE SEQUENCE</scope>
</reference>
<dbReference type="EMBL" id="UOEU01001109">
    <property type="protein sequence ID" value="VAW43552.1"/>
    <property type="molecule type" value="Genomic_DNA"/>
</dbReference>
<feature type="transmembrane region" description="Helical" evidence="1">
    <location>
        <begin position="181"/>
        <end position="203"/>
    </location>
</feature>
<evidence type="ECO:0008006" key="3">
    <source>
        <dbReference type="Google" id="ProtNLM"/>
    </source>
</evidence>
<feature type="transmembrane region" description="Helical" evidence="1">
    <location>
        <begin position="258"/>
        <end position="291"/>
    </location>
</feature>
<protein>
    <recommendedName>
        <fullName evidence="3">Glycosyltransferase RgtA/B/C/D-like domain-containing protein</fullName>
    </recommendedName>
</protein>
<feature type="transmembrane region" description="Helical" evidence="1">
    <location>
        <begin position="59"/>
        <end position="78"/>
    </location>
</feature>
<keyword evidence="1" id="KW-0812">Transmembrane</keyword>
<proteinExistence type="predicted"/>
<sequence length="619" mass="68819">TDALPWLRGPAPDTSVWHWPYLLRPFSRWWMVIAAGIFFLSVMGWWLHQQQSTGRQTAVTLILLFVSSLTLQWGLLYADNPQPQTELINRTLAVQTNGYFWTAANVSNINSTLQNYPAEMTRFESDHARTHPPGLILANWLTLKLLQKSPDLAQQIAQTVYPSRCTDIWLLDQPPATAAGLGIWAFLPLILGATAVFPAYWLAKNLSRNAAAAKLAALVAVIPALLIFAPLPDPFFATLTLLIVAAFHHGWQWQKKGWLFTAGLLLSFATFLSLGNAALLILIGSYTLMMLWQKRPFANEKLFVGKTVSLLLPFGIGLISIWLLYWLGWGVAPWEVVQVGLNEHAALVVTQRSYGTWLIFNLLDLAIFTGFLAVLAFAAAVLMAVRAFRHRSLSEAQVWALSTAVLIIILTLSGSTRGEVGRIWLFFMPLMLVSGGIWLAEWLPSWRGQWAWAGMQLLWAVVLGVSWQPMQATIVVAERPLFPSLPSNSSPINASFGSQIMLNQAAVEQTADALTVTLEWQAEDVVQRPYTVFNHLIDAQGNLVAQADGWSVNGQWPPTCWQMSEPIIDQHQINLPSDLPPGSYTLQTGLYDARDGTRLLTSAGNYYVITGQIILVPYH</sequence>
<evidence type="ECO:0000256" key="1">
    <source>
        <dbReference type="SAM" id="Phobius"/>
    </source>
</evidence>